<reference evidence="3" key="2">
    <citation type="submission" date="2020-05" db="UniProtKB">
        <authorList>
            <consortium name="EnsemblMetazoa"/>
        </authorList>
    </citation>
    <scope>IDENTIFICATION</scope>
    <source>
        <strain evidence="3">A-37</strain>
    </source>
</reference>
<evidence type="ECO:0000259" key="2">
    <source>
        <dbReference type="Pfam" id="PF10283"/>
    </source>
</evidence>
<feature type="domain" description="PBZ-type" evidence="2">
    <location>
        <begin position="188"/>
        <end position="211"/>
    </location>
</feature>
<dbReference type="AlphaFoldDB" id="A0A182MN70"/>
<dbReference type="GO" id="GO:0006302">
    <property type="term" value="P:double-strand break repair"/>
    <property type="evidence" value="ECO:0007669"/>
    <property type="project" value="InterPro"/>
</dbReference>
<keyword evidence="4" id="KW-1185">Reference proteome</keyword>
<dbReference type="InterPro" id="IPR019406">
    <property type="entry name" value="APLF_PBZ"/>
</dbReference>
<dbReference type="GO" id="GO:0008408">
    <property type="term" value="F:3'-5' exonuclease activity"/>
    <property type="evidence" value="ECO:0007669"/>
    <property type="project" value="InterPro"/>
</dbReference>
<dbReference type="Proteomes" id="UP000075883">
    <property type="component" value="Unassembled WGS sequence"/>
</dbReference>
<dbReference type="GO" id="GO:0005634">
    <property type="term" value="C:nucleus"/>
    <property type="evidence" value="ECO:0007669"/>
    <property type="project" value="TreeGrafter"/>
</dbReference>
<dbReference type="GO" id="GO:0035861">
    <property type="term" value="C:site of double-strand break"/>
    <property type="evidence" value="ECO:0007669"/>
    <property type="project" value="TreeGrafter"/>
</dbReference>
<dbReference type="PANTHER" id="PTHR21315">
    <property type="entry name" value="APRATAXIN AND PNK-LIKE FACTOR-RELATED"/>
    <property type="match status" value="1"/>
</dbReference>
<proteinExistence type="predicted"/>
<feature type="compositionally biased region" description="Acidic residues" evidence="1">
    <location>
        <begin position="232"/>
        <end position="247"/>
    </location>
</feature>
<dbReference type="Pfam" id="PF10283">
    <property type="entry name" value="zf-CCHH"/>
    <property type="match status" value="2"/>
</dbReference>
<sequence length="280" mass="30711">MENQNSTLENAIQSKRKHDARDAEDTSKKQRVLEEDNCEEPSTSSQYLPANRSADPAETNSPAAEAAPAVFIKPDPDLLATSGNIPQVQIKPDPDALSQNTASSINDPGTSSKISSGLPISIKPDPDSTGSKAGIIHPGVVNPAVLRPSCDYGIRCYRAGQDHRNAYAHPGDLDYRRPNLPPPPPGSPMCPFGARCYRRNPQHFREYDHPDPNADVALRPRRHRLPPWIDEFDVSDEDYPFDSDPDFDATSSDEYFPGLDEENDDVSSEGDDNNDSGLDC</sequence>
<dbReference type="EMBL" id="AXCM01000352">
    <property type="status" value="NOT_ANNOTATED_CDS"/>
    <property type="molecule type" value="Genomic_DNA"/>
</dbReference>
<accession>A0A182MN70</accession>
<evidence type="ECO:0000313" key="3">
    <source>
        <dbReference type="EnsemblMetazoa" id="ACUA022296-PA"/>
    </source>
</evidence>
<dbReference type="InterPro" id="IPR039253">
    <property type="entry name" value="APLF"/>
</dbReference>
<dbReference type="VEuPathDB" id="VectorBase:ACUA022296"/>
<feature type="compositionally biased region" description="Basic and acidic residues" evidence="1">
    <location>
        <begin position="19"/>
        <end position="34"/>
    </location>
</feature>
<protein>
    <recommendedName>
        <fullName evidence="2">PBZ-type domain-containing protein</fullName>
    </recommendedName>
</protein>
<feature type="region of interest" description="Disordered" evidence="1">
    <location>
        <begin position="1"/>
        <end position="135"/>
    </location>
</feature>
<dbReference type="STRING" id="139723.A0A182MN70"/>
<organism evidence="3 4">
    <name type="scientific">Anopheles culicifacies</name>
    <dbReference type="NCBI Taxonomy" id="139723"/>
    <lineage>
        <taxon>Eukaryota</taxon>
        <taxon>Metazoa</taxon>
        <taxon>Ecdysozoa</taxon>
        <taxon>Arthropoda</taxon>
        <taxon>Hexapoda</taxon>
        <taxon>Insecta</taxon>
        <taxon>Pterygota</taxon>
        <taxon>Neoptera</taxon>
        <taxon>Endopterygota</taxon>
        <taxon>Diptera</taxon>
        <taxon>Nematocera</taxon>
        <taxon>Culicoidea</taxon>
        <taxon>Culicidae</taxon>
        <taxon>Anophelinae</taxon>
        <taxon>Anopheles</taxon>
        <taxon>culicifacies species complex</taxon>
    </lineage>
</organism>
<dbReference type="EnsemblMetazoa" id="ACUA022296-RA">
    <property type="protein sequence ID" value="ACUA022296-PA"/>
    <property type="gene ID" value="ACUA022296"/>
</dbReference>
<evidence type="ECO:0000256" key="1">
    <source>
        <dbReference type="SAM" id="MobiDB-lite"/>
    </source>
</evidence>
<dbReference type="GO" id="GO:0003906">
    <property type="term" value="F:DNA-(apurinic or apyrimidinic site) endonuclease activity"/>
    <property type="evidence" value="ECO:0007669"/>
    <property type="project" value="InterPro"/>
</dbReference>
<feature type="compositionally biased region" description="Polar residues" evidence="1">
    <location>
        <begin position="97"/>
        <end position="115"/>
    </location>
</feature>
<feature type="domain" description="PBZ-type" evidence="2">
    <location>
        <begin position="147"/>
        <end position="172"/>
    </location>
</feature>
<name>A0A182MN70_9DIPT</name>
<feature type="compositionally biased region" description="Acidic residues" evidence="1">
    <location>
        <begin position="259"/>
        <end position="274"/>
    </location>
</feature>
<evidence type="ECO:0000313" key="4">
    <source>
        <dbReference type="Proteomes" id="UP000075883"/>
    </source>
</evidence>
<feature type="region of interest" description="Disordered" evidence="1">
    <location>
        <begin position="232"/>
        <end position="280"/>
    </location>
</feature>
<reference evidence="4" key="1">
    <citation type="submission" date="2013-09" db="EMBL/GenBank/DDBJ databases">
        <title>The Genome Sequence of Anopheles culicifacies species A.</title>
        <authorList>
            <consortium name="The Broad Institute Genomics Platform"/>
            <person name="Neafsey D.E."/>
            <person name="Besansky N."/>
            <person name="Howell P."/>
            <person name="Walton C."/>
            <person name="Young S.K."/>
            <person name="Zeng Q."/>
            <person name="Gargeya S."/>
            <person name="Fitzgerald M."/>
            <person name="Haas B."/>
            <person name="Abouelleil A."/>
            <person name="Allen A.W."/>
            <person name="Alvarado L."/>
            <person name="Arachchi H.M."/>
            <person name="Berlin A.M."/>
            <person name="Chapman S.B."/>
            <person name="Gainer-Dewar J."/>
            <person name="Goldberg J."/>
            <person name="Griggs A."/>
            <person name="Gujja S."/>
            <person name="Hansen M."/>
            <person name="Howarth C."/>
            <person name="Imamovic A."/>
            <person name="Ireland A."/>
            <person name="Larimer J."/>
            <person name="McCowan C."/>
            <person name="Murphy C."/>
            <person name="Pearson M."/>
            <person name="Poon T.W."/>
            <person name="Priest M."/>
            <person name="Roberts A."/>
            <person name="Saif S."/>
            <person name="Shea T."/>
            <person name="Sisk P."/>
            <person name="Sykes S."/>
            <person name="Wortman J."/>
            <person name="Nusbaum C."/>
            <person name="Birren B."/>
        </authorList>
    </citation>
    <scope>NUCLEOTIDE SEQUENCE [LARGE SCALE GENOMIC DNA]</scope>
    <source>
        <strain evidence="4">A-37</strain>
    </source>
</reference>
<dbReference type="PANTHER" id="PTHR21315:SF2">
    <property type="entry name" value="APRATAXIN AND PNK-LIKE FACTOR"/>
    <property type="match status" value="1"/>
</dbReference>
<feature type="compositionally biased region" description="Polar residues" evidence="1">
    <location>
        <begin position="1"/>
        <end position="13"/>
    </location>
</feature>